<dbReference type="EMBL" id="BSFF01000001">
    <property type="protein sequence ID" value="GLK54452.1"/>
    <property type="molecule type" value="Genomic_DNA"/>
</dbReference>
<evidence type="ECO:0000313" key="5">
    <source>
        <dbReference type="Proteomes" id="UP001143400"/>
    </source>
</evidence>
<reference evidence="2" key="1">
    <citation type="journal article" date="2014" name="Int. J. Syst. Evol. Microbiol.">
        <title>Complete genome sequence of Corynebacterium casei LMG S-19264T (=DSM 44701T), isolated from a smear-ripened cheese.</title>
        <authorList>
            <consortium name="US DOE Joint Genome Institute (JGI-PGF)"/>
            <person name="Walter F."/>
            <person name="Albersmeier A."/>
            <person name="Kalinowski J."/>
            <person name="Ruckert C."/>
        </authorList>
    </citation>
    <scope>NUCLEOTIDE SEQUENCE</scope>
    <source>
        <strain evidence="2">VKM B-1606</strain>
    </source>
</reference>
<evidence type="ECO:0000313" key="3">
    <source>
        <dbReference type="EMBL" id="MBM7851395.1"/>
    </source>
</evidence>
<proteinExistence type="predicted"/>
<name>A0A9W6IQ37_9HYPH</name>
<reference evidence="2" key="3">
    <citation type="submission" date="2023-01" db="EMBL/GenBank/DDBJ databases">
        <authorList>
            <person name="Sun Q."/>
            <person name="Evtushenko L."/>
        </authorList>
    </citation>
    <scope>NUCLEOTIDE SEQUENCE</scope>
    <source>
        <strain evidence="2">VKM B-1606</strain>
    </source>
</reference>
<evidence type="ECO:0000313" key="2">
    <source>
        <dbReference type="EMBL" id="GLK54452.1"/>
    </source>
</evidence>
<sequence>MLSRRRSVPAVAKPQLTIAEAADRLARMSQTVARLTAVIVEETSLLKAGKYAAASALEARKGELSSRYVMDVDAVKASGDQVAAQPAEVLEEAEALHLAFRQALDENLAVLGVARSVAESLMRGVAQELAARNAPTTYDARGGAYGRPQAAAPMTLSRRS</sequence>
<protein>
    <recommendedName>
        <fullName evidence="6">Flagellar basal-body protein FlbY</fullName>
    </recommendedName>
</protein>
<accession>A0A9W6IQ37</accession>
<evidence type="ECO:0000256" key="1">
    <source>
        <dbReference type="SAM" id="MobiDB-lite"/>
    </source>
</evidence>
<evidence type="ECO:0000313" key="4">
    <source>
        <dbReference type="Proteomes" id="UP000758856"/>
    </source>
</evidence>
<dbReference type="Proteomes" id="UP001143400">
    <property type="component" value="Unassembled WGS sequence"/>
</dbReference>
<reference evidence="3 4" key="2">
    <citation type="submission" date="2021-01" db="EMBL/GenBank/DDBJ databases">
        <title>Genomic Encyclopedia of Type Strains, Phase IV (KMG-IV): sequencing the most valuable type-strain genomes for metagenomic binning, comparative biology and taxonomic classification.</title>
        <authorList>
            <person name="Goeker M."/>
        </authorList>
    </citation>
    <scope>NUCLEOTIDE SEQUENCE [LARGE SCALE GENOMIC DNA]</scope>
    <source>
        <strain evidence="3 4">DSM 6130</strain>
    </source>
</reference>
<comment type="caution">
    <text evidence="2">The sequence shown here is derived from an EMBL/GenBank/DDBJ whole genome shotgun (WGS) entry which is preliminary data.</text>
</comment>
<organism evidence="2 5">
    <name type="scientific">Methylopila capsulata</name>
    <dbReference type="NCBI Taxonomy" id="61654"/>
    <lineage>
        <taxon>Bacteria</taxon>
        <taxon>Pseudomonadati</taxon>
        <taxon>Pseudomonadota</taxon>
        <taxon>Alphaproteobacteria</taxon>
        <taxon>Hyphomicrobiales</taxon>
        <taxon>Methylopilaceae</taxon>
        <taxon>Methylopila</taxon>
    </lineage>
</organism>
<dbReference type="AlphaFoldDB" id="A0A9W6IQ37"/>
<gene>
    <name evidence="2" type="ORF">GCM10008170_04710</name>
    <name evidence="3" type="ORF">JOD31_001620</name>
</gene>
<dbReference type="RefSeq" id="WP_204949813.1">
    <property type="nucleotide sequence ID" value="NZ_BSFF01000001.1"/>
</dbReference>
<dbReference type="Proteomes" id="UP000758856">
    <property type="component" value="Unassembled WGS sequence"/>
</dbReference>
<dbReference type="EMBL" id="JAFBCY010000002">
    <property type="protein sequence ID" value="MBM7851395.1"/>
    <property type="molecule type" value="Genomic_DNA"/>
</dbReference>
<feature type="region of interest" description="Disordered" evidence="1">
    <location>
        <begin position="137"/>
        <end position="160"/>
    </location>
</feature>
<evidence type="ECO:0008006" key="6">
    <source>
        <dbReference type="Google" id="ProtNLM"/>
    </source>
</evidence>
<keyword evidence="4" id="KW-1185">Reference proteome</keyword>